<dbReference type="AlphaFoldDB" id="A0A9W4CTM7"/>
<name>A0A9W4CTM7_9CYAN</name>
<accession>A0A9W4CTM7</accession>
<organism evidence="1 2">
    <name type="scientific">Planktothrix pseudagardhii</name>
    <dbReference type="NCBI Taxonomy" id="132604"/>
    <lineage>
        <taxon>Bacteria</taxon>
        <taxon>Bacillati</taxon>
        <taxon>Cyanobacteriota</taxon>
        <taxon>Cyanophyceae</taxon>
        <taxon>Oscillatoriophycideae</taxon>
        <taxon>Oscillatoriales</taxon>
        <taxon>Microcoleaceae</taxon>
        <taxon>Planktothrix</taxon>
    </lineage>
</organism>
<reference evidence="1" key="1">
    <citation type="submission" date="2020-09" db="EMBL/GenBank/DDBJ databases">
        <authorList>
            <person name="Blom J."/>
        </authorList>
    </citation>
    <scope>NUCLEOTIDE SEQUENCE</scope>
    <source>
        <strain evidence="1">No.713</strain>
    </source>
</reference>
<protein>
    <recommendedName>
        <fullName evidence="3">Apea-like HEPN domain-containing protein</fullName>
    </recommendedName>
</protein>
<evidence type="ECO:0008006" key="3">
    <source>
        <dbReference type="Google" id="ProtNLM"/>
    </source>
</evidence>
<gene>
    <name evidence="1" type="ORF">NO713_00404</name>
</gene>
<keyword evidence="2" id="KW-1185">Reference proteome</keyword>
<dbReference type="EMBL" id="LR882967">
    <property type="protein sequence ID" value="CAD5916855.1"/>
    <property type="molecule type" value="Genomic_DNA"/>
</dbReference>
<dbReference type="Proteomes" id="UP001153719">
    <property type="component" value="Chromosome"/>
</dbReference>
<evidence type="ECO:0000313" key="2">
    <source>
        <dbReference type="Proteomes" id="UP001153719"/>
    </source>
</evidence>
<dbReference type="KEGG" id="ppsu:NO713_00404"/>
<evidence type="ECO:0000313" key="1">
    <source>
        <dbReference type="EMBL" id="CAD5916855.1"/>
    </source>
</evidence>
<sequence length="155" mass="18652">MRFPNEIAKSWVSKAEQETDDFNRFVSLWFAFNALYNEFFFGNERRAIKDFIDFSRLQIRREALIEIFRDDSSLFFTTRIIRDCRDTGKDTLEDSYKLNDRRSTPKYRLKALLMILYQVRCNLFHGNKIYHRDSDKEVVRNAANVLLKILQAYLN</sequence>
<proteinExistence type="predicted"/>
<dbReference type="RefSeq" id="WP_254172881.1">
    <property type="nucleotide sequence ID" value="NZ_LR882967.1"/>
</dbReference>